<dbReference type="AlphaFoldDB" id="A0A514EHL1"/>
<protein>
    <submittedName>
        <fullName evidence="1">Uncharacterized protein</fullName>
    </submittedName>
</protein>
<sequence length="71" mass="7734">MILVRDLLIAHVDPDADFGCECADPDFVRVAPCAALFFGGEDFSPEAFALRPAWTEMEVAPATTISLTEFL</sequence>
<dbReference type="Proteomes" id="UP000319349">
    <property type="component" value="Chromosome"/>
</dbReference>
<evidence type="ECO:0000313" key="2">
    <source>
        <dbReference type="Proteomes" id="UP000319349"/>
    </source>
</evidence>
<name>A0A514EHL1_9XANT</name>
<dbReference type="RefSeq" id="WP_142742987.1">
    <property type="nucleotide sequence ID" value="NZ_CP038228.1"/>
</dbReference>
<proteinExistence type="predicted"/>
<organism evidence="1 2">
    <name type="scientific">Xanthomonas cerealis pv. cerealis</name>
    <dbReference type="NCBI Taxonomy" id="152263"/>
    <lineage>
        <taxon>Bacteria</taxon>
        <taxon>Pseudomonadati</taxon>
        <taxon>Pseudomonadota</taxon>
        <taxon>Gammaproteobacteria</taxon>
        <taxon>Lysobacterales</taxon>
        <taxon>Lysobacteraceae</taxon>
        <taxon>Xanthomonas</taxon>
        <taxon>Xanthomonas translucens group</taxon>
        <taxon>Xanthomonas cerealis</taxon>
    </lineage>
</organism>
<keyword evidence="2" id="KW-1185">Reference proteome</keyword>
<evidence type="ECO:0000313" key="1">
    <source>
        <dbReference type="EMBL" id="QDI05517.1"/>
    </source>
</evidence>
<gene>
    <name evidence="1" type="ORF">E4A48_19240</name>
</gene>
<dbReference type="EMBL" id="CP038228">
    <property type="protein sequence ID" value="QDI05517.1"/>
    <property type="molecule type" value="Genomic_DNA"/>
</dbReference>
<accession>A0A514EHL1</accession>
<reference evidence="1 2" key="1">
    <citation type="submission" date="2019-03" db="EMBL/GenBank/DDBJ databases">
        <title>Tal1 in Xanthomonas translucens pv. cerealis Contributes to Virulence in Bacterial Leaf Streak of Wheat.</title>
        <authorList>
            <person name="Shah S.M.A."/>
            <person name="Haq F."/>
            <person name="Ma W."/>
            <person name="Xu X."/>
            <person name="Wang S."/>
            <person name="Xu Z."/>
            <person name="Zou L."/>
            <person name="Zhu B."/>
            <person name="Chen G."/>
        </authorList>
    </citation>
    <scope>NUCLEOTIDE SEQUENCE [LARGE SCALE GENOMIC DNA]</scope>
    <source>
        <strain evidence="1 2">01</strain>
    </source>
</reference>